<feature type="domain" description="Retrotransposon gag" evidence="1">
    <location>
        <begin position="53"/>
        <end position="113"/>
    </location>
</feature>
<dbReference type="AlphaFoldDB" id="A0AA88CRU7"/>
<dbReference type="EMBL" id="BTGU01004555">
    <property type="protein sequence ID" value="GMN28960.1"/>
    <property type="molecule type" value="Genomic_DNA"/>
</dbReference>
<accession>A0AA88CRU7</accession>
<sequence length="115" mass="13275">MAMLENVGHGDNVGWCLSLVVATRAMPPKRRRAPIQDVDLAAQLNELRQMMKDARLWWETVKLQRGVTQMTWEDFVEEFKAKYSNTEIMEAQQDEFDKFRQGNLSVAEAVKNLSS</sequence>
<keyword evidence="3" id="KW-1185">Reference proteome</keyword>
<evidence type="ECO:0000259" key="1">
    <source>
        <dbReference type="Pfam" id="PF03732"/>
    </source>
</evidence>
<reference evidence="2" key="1">
    <citation type="submission" date="2023-07" db="EMBL/GenBank/DDBJ databases">
        <title>draft genome sequence of fig (Ficus carica).</title>
        <authorList>
            <person name="Takahashi T."/>
            <person name="Nishimura K."/>
        </authorList>
    </citation>
    <scope>NUCLEOTIDE SEQUENCE</scope>
</reference>
<proteinExistence type="predicted"/>
<organism evidence="2 3">
    <name type="scientific">Ficus carica</name>
    <name type="common">Common fig</name>
    <dbReference type="NCBI Taxonomy" id="3494"/>
    <lineage>
        <taxon>Eukaryota</taxon>
        <taxon>Viridiplantae</taxon>
        <taxon>Streptophyta</taxon>
        <taxon>Embryophyta</taxon>
        <taxon>Tracheophyta</taxon>
        <taxon>Spermatophyta</taxon>
        <taxon>Magnoliopsida</taxon>
        <taxon>eudicotyledons</taxon>
        <taxon>Gunneridae</taxon>
        <taxon>Pentapetalae</taxon>
        <taxon>rosids</taxon>
        <taxon>fabids</taxon>
        <taxon>Rosales</taxon>
        <taxon>Moraceae</taxon>
        <taxon>Ficeae</taxon>
        <taxon>Ficus</taxon>
    </lineage>
</organism>
<dbReference type="Proteomes" id="UP001187192">
    <property type="component" value="Unassembled WGS sequence"/>
</dbReference>
<protein>
    <recommendedName>
        <fullName evidence="1">Retrotransposon gag domain-containing protein</fullName>
    </recommendedName>
</protein>
<evidence type="ECO:0000313" key="2">
    <source>
        <dbReference type="EMBL" id="GMN28960.1"/>
    </source>
</evidence>
<gene>
    <name evidence="2" type="ORF">TIFTF001_046285</name>
</gene>
<evidence type="ECO:0000313" key="3">
    <source>
        <dbReference type="Proteomes" id="UP001187192"/>
    </source>
</evidence>
<dbReference type="InterPro" id="IPR005162">
    <property type="entry name" value="Retrotrans_gag_dom"/>
</dbReference>
<comment type="caution">
    <text evidence="2">The sequence shown here is derived from an EMBL/GenBank/DDBJ whole genome shotgun (WGS) entry which is preliminary data.</text>
</comment>
<name>A0AA88CRU7_FICCA</name>
<dbReference type="Pfam" id="PF03732">
    <property type="entry name" value="Retrotrans_gag"/>
    <property type="match status" value="1"/>
</dbReference>